<dbReference type="EMBL" id="CM055104">
    <property type="protein sequence ID" value="KAJ7532866.1"/>
    <property type="molecule type" value="Genomic_DNA"/>
</dbReference>
<keyword evidence="2" id="KW-1185">Reference proteome</keyword>
<sequence length="578" mass="63209">MATSKLTLVWFSLSPSELSSLLLLLLLPFIYLLRLLYPFYYFPALFSAPLPRSRTTDRLNVCLICFAAMADAAAAAPIVVPQRQLFIDGNWRPPRKGAHIPVINPATEQIIGEIPGATSEDVNDAVKAAKKAFLHNKGQHWSRATGEARGKYLRAIADKVTERKLWLAELETLDCGKPIDEAVWDMEDVAACFEYYAGLAEKLDEIQYAPVELPLQNYKSNILKEPIGVVALITPWNYPLLMATWKVAPALAAGCAVILKPSELASVTCLELASIIQEVGIPPGIFNVITGFGPAAGAPLAAHEDVDKVAFTGSTKTGRSIMEMAARITKPVSLELGGKSPLIVFDDADIDTAVEWAMFGAFWTNGQICAATSRLLLQENIAEKFLKKLADWSASIKIGNPLEKGCRLGPVVSESQYTKILKYISTAQAEGASLLCGGKRPDHLKKGYFVGATVLSDVKPWMQIWKEEVFGPVLAVSTFKTEEEALHLANDSPYGLAGAVISKDADRCKRVSEGLQAGIVWINCSQPTFCQTPWGGVKRSGFGRELGEWGLENYLSVKQLTRYISNEPFGWYPPISKL</sequence>
<comment type="caution">
    <text evidence="1">The sequence shown here is derived from an EMBL/GenBank/DDBJ whole genome shotgun (WGS) entry which is preliminary data.</text>
</comment>
<organism evidence="1 2">
    <name type="scientific">Diphasiastrum complanatum</name>
    <name type="common">Issler's clubmoss</name>
    <name type="synonym">Lycopodium complanatum</name>
    <dbReference type="NCBI Taxonomy" id="34168"/>
    <lineage>
        <taxon>Eukaryota</taxon>
        <taxon>Viridiplantae</taxon>
        <taxon>Streptophyta</taxon>
        <taxon>Embryophyta</taxon>
        <taxon>Tracheophyta</taxon>
        <taxon>Lycopodiopsida</taxon>
        <taxon>Lycopodiales</taxon>
        <taxon>Lycopodiaceae</taxon>
        <taxon>Lycopodioideae</taxon>
        <taxon>Diphasiastrum</taxon>
    </lineage>
</organism>
<name>A0ACC2BSX8_DIPCM</name>
<dbReference type="Proteomes" id="UP001162992">
    <property type="component" value="Chromosome 13"/>
</dbReference>
<protein>
    <submittedName>
        <fullName evidence="1">Uncharacterized protein</fullName>
    </submittedName>
</protein>
<accession>A0ACC2BSX8</accession>
<gene>
    <name evidence="1" type="ORF">O6H91_13G023300</name>
</gene>
<evidence type="ECO:0000313" key="1">
    <source>
        <dbReference type="EMBL" id="KAJ7532866.1"/>
    </source>
</evidence>
<reference evidence="2" key="1">
    <citation type="journal article" date="2024" name="Proc. Natl. Acad. Sci. U.S.A.">
        <title>Extraordinary preservation of gene collinearity over three hundred million years revealed in homosporous lycophytes.</title>
        <authorList>
            <person name="Li C."/>
            <person name="Wickell D."/>
            <person name="Kuo L.Y."/>
            <person name="Chen X."/>
            <person name="Nie B."/>
            <person name="Liao X."/>
            <person name="Peng D."/>
            <person name="Ji J."/>
            <person name="Jenkins J."/>
            <person name="Williams M."/>
            <person name="Shu S."/>
            <person name="Plott C."/>
            <person name="Barry K."/>
            <person name="Rajasekar S."/>
            <person name="Grimwood J."/>
            <person name="Han X."/>
            <person name="Sun S."/>
            <person name="Hou Z."/>
            <person name="He W."/>
            <person name="Dai G."/>
            <person name="Sun C."/>
            <person name="Schmutz J."/>
            <person name="Leebens-Mack J.H."/>
            <person name="Li F.W."/>
            <person name="Wang L."/>
        </authorList>
    </citation>
    <scope>NUCLEOTIDE SEQUENCE [LARGE SCALE GENOMIC DNA]</scope>
    <source>
        <strain evidence="2">cv. PW_Plant_1</strain>
    </source>
</reference>
<evidence type="ECO:0000313" key="2">
    <source>
        <dbReference type="Proteomes" id="UP001162992"/>
    </source>
</evidence>
<proteinExistence type="predicted"/>